<evidence type="ECO:0000256" key="1">
    <source>
        <dbReference type="ARBA" id="ARBA00022722"/>
    </source>
</evidence>
<proteinExistence type="predicted"/>
<evidence type="ECO:0000256" key="2">
    <source>
        <dbReference type="ARBA" id="ARBA00022801"/>
    </source>
</evidence>
<dbReference type="InterPro" id="IPR036397">
    <property type="entry name" value="RNaseH_sf"/>
</dbReference>
<keyword evidence="1" id="KW-0540">Nuclease</keyword>
<dbReference type="CDD" id="cd06127">
    <property type="entry name" value="DEDDh"/>
    <property type="match status" value="1"/>
</dbReference>
<keyword evidence="3 5" id="KW-0269">Exonuclease</keyword>
<dbReference type="InterPro" id="IPR013520">
    <property type="entry name" value="Ribonucl_H"/>
</dbReference>
<evidence type="ECO:0000313" key="6">
    <source>
        <dbReference type="Proteomes" id="UP000261082"/>
    </source>
</evidence>
<evidence type="ECO:0000256" key="3">
    <source>
        <dbReference type="ARBA" id="ARBA00022839"/>
    </source>
</evidence>
<feature type="domain" description="Exonuclease" evidence="4">
    <location>
        <begin position="2"/>
        <end position="193"/>
    </location>
</feature>
<dbReference type="PANTHER" id="PTHR30231">
    <property type="entry name" value="DNA POLYMERASE III SUBUNIT EPSILON"/>
    <property type="match status" value="1"/>
</dbReference>
<sequence>MRILFFDLETTGLPISWKESYVNTFNWPYIVQLAYIISYHENEISVEQDIILKPENFEIPSDSTAVHGITNNQAINQGYDRKQVLQNFASLLREADYIIAHNSDFDVNVLRCEFLRNNIEDPFKSQDFDIICTMKKTTNYCKIPSGYGDYKWPSLQELHTKLFNTHFEEAHNAKYDVKATFDCFWRLVDLEVIHFDLKPDKEKTVINKEFLRSFFIEREDIFYGLISRHYPLDEELLYLFEDKLDWYAVSQNIEIKWDETIIEKFSDKWDIDAESGGYPLGKIKWYGLSSNPNLPWSIDLIKKYKDKFAFSYPAEYSLGELSTNPGLPWLCNLIDCFIDDWDWITLSKSSFLPWSNRFIKQYKDRWDWHSLSVNESLPWSINLICEFQDSWKFEHINEMILKSKINITAKEVIKAYFEDRISIKNVVYLPLNEKFVDLAIDSWEFDWHNFRSFGILPWSSEVVKKYRHKFDGKWSFEVNNNFYWSLDLLKEFEHTLIWHLFWYNENVDFSIDFFNEFEHRIEFNKDKNDPYKIDWHHLKENKGIIWNVELLDKFYDKLKDDQDFWDKLSWGNLNMKWSDNILDKYYYEWDWRGLSQNENLCWSEDLIRKYDNNWDWGRLSTNNSIKWNDNLIKDYVHRIYDNDHYTYAIPYLLEKCSDIKFVIAFLTSNKIVKCYSYDKIWQAVNKDLNDDLIIKIFNSIR</sequence>
<dbReference type="AlphaFoldDB" id="A0A3E1QE17"/>
<keyword evidence="2" id="KW-0378">Hydrolase</keyword>
<dbReference type="Pfam" id="PF00929">
    <property type="entry name" value="RNase_T"/>
    <property type="match status" value="1"/>
</dbReference>
<dbReference type="GO" id="GO:0008408">
    <property type="term" value="F:3'-5' exonuclease activity"/>
    <property type="evidence" value="ECO:0007669"/>
    <property type="project" value="TreeGrafter"/>
</dbReference>
<protein>
    <submittedName>
        <fullName evidence="5">3'-5' exonuclease</fullName>
    </submittedName>
</protein>
<dbReference type="Proteomes" id="UP000261082">
    <property type="component" value="Unassembled WGS sequence"/>
</dbReference>
<keyword evidence="6" id="KW-1185">Reference proteome</keyword>
<dbReference type="GO" id="GO:0003676">
    <property type="term" value="F:nucleic acid binding"/>
    <property type="evidence" value="ECO:0007669"/>
    <property type="project" value="InterPro"/>
</dbReference>
<comment type="caution">
    <text evidence="5">The sequence shown here is derived from an EMBL/GenBank/DDBJ whole genome shotgun (WGS) entry which is preliminary data.</text>
</comment>
<organism evidence="5 6">
    <name type="scientific">Marixanthomonas ophiurae</name>
    <dbReference type="NCBI Taxonomy" id="387659"/>
    <lineage>
        <taxon>Bacteria</taxon>
        <taxon>Pseudomonadati</taxon>
        <taxon>Bacteroidota</taxon>
        <taxon>Flavobacteriia</taxon>
        <taxon>Flavobacteriales</taxon>
        <taxon>Flavobacteriaceae</taxon>
        <taxon>Marixanthomonas</taxon>
    </lineage>
</organism>
<dbReference type="GO" id="GO:0006259">
    <property type="term" value="P:DNA metabolic process"/>
    <property type="evidence" value="ECO:0007669"/>
    <property type="project" value="UniProtKB-ARBA"/>
</dbReference>
<dbReference type="RefSeq" id="WP_117159431.1">
    <property type="nucleotide sequence ID" value="NZ_QVID01000001.1"/>
</dbReference>
<dbReference type="InterPro" id="IPR012337">
    <property type="entry name" value="RNaseH-like_sf"/>
</dbReference>
<reference evidence="5 6" key="1">
    <citation type="journal article" date="2007" name="Int. J. Syst. Evol. Microbiol.">
        <title>Marixanthomonas ophiurae gen. nov., sp. nov., a marine bacterium of the family Flavobacteriaceae isolated from a deep-sea brittle star.</title>
        <authorList>
            <person name="Romanenko L.A."/>
            <person name="Uchino M."/>
            <person name="Frolova G.M."/>
            <person name="Mikhailov V.V."/>
        </authorList>
    </citation>
    <scope>NUCLEOTIDE SEQUENCE [LARGE SCALE GENOMIC DNA]</scope>
    <source>
        <strain evidence="5 6">KMM 3046</strain>
    </source>
</reference>
<dbReference type="SUPFAM" id="SSF53098">
    <property type="entry name" value="Ribonuclease H-like"/>
    <property type="match status" value="1"/>
</dbReference>
<dbReference type="PANTHER" id="PTHR30231:SF4">
    <property type="entry name" value="PROTEIN NEN2"/>
    <property type="match status" value="1"/>
</dbReference>
<evidence type="ECO:0000313" key="5">
    <source>
        <dbReference type="EMBL" id="RFN60372.1"/>
    </source>
</evidence>
<dbReference type="OrthoDB" id="9804290at2"/>
<dbReference type="Gene3D" id="3.30.420.10">
    <property type="entry name" value="Ribonuclease H-like superfamily/Ribonuclease H"/>
    <property type="match status" value="1"/>
</dbReference>
<name>A0A3E1QE17_9FLAO</name>
<dbReference type="EMBL" id="QVID01000001">
    <property type="protein sequence ID" value="RFN60372.1"/>
    <property type="molecule type" value="Genomic_DNA"/>
</dbReference>
<accession>A0A3E1QE17</accession>
<gene>
    <name evidence="5" type="ORF">DZ858_10130</name>
</gene>
<evidence type="ECO:0000259" key="4">
    <source>
        <dbReference type="SMART" id="SM00479"/>
    </source>
</evidence>
<dbReference type="SMART" id="SM00479">
    <property type="entry name" value="EXOIII"/>
    <property type="match status" value="1"/>
</dbReference>